<dbReference type="AlphaFoldDB" id="A0A0C2VCI4"/>
<dbReference type="InterPro" id="IPR009921">
    <property type="entry name" value="YehS-like"/>
</dbReference>
<evidence type="ECO:0000313" key="1">
    <source>
        <dbReference type="EMBL" id="KIL46647.1"/>
    </source>
</evidence>
<gene>
    <name evidence="1" type="ORF">KP77_27740</name>
</gene>
<name>A0A0C2VCI4_9BACL</name>
<dbReference type="PATRIC" id="fig|135826.4.peg.2758"/>
<keyword evidence="2" id="KW-1185">Reference proteome</keyword>
<dbReference type="Pfam" id="PF07308">
    <property type="entry name" value="DUF1456"/>
    <property type="match status" value="2"/>
</dbReference>
<dbReference type="OrthoDB" id="9788465at2"/>
<comment type="caution">
    <text evidence="1">The sequence shown here is derived from an EMBL/GenBank/DDBJ whole genome shotgun (WGS) entry which is preliminary data.</text>
</comment>
<proteinExistence type="predicted"/>
<dbReference type="EMBL" id="JXRQ01000025">
    <property type="protein sequence ID" value="KIL46647.1"/>
    <property type="molecule type" value="Genomic_DNA"/>
</dbReference>
<sequence length="175" mass="19918">MTNNDILIRLRYALDIKNVDMIEIFRLGGVDVTKDDVLKILTKVDEDTFYDHDEPEETEDYIKCTNSMLESFLNGFITFKRGPQKSKTGEPVKPDRSIKNHASVNNVLLKKVKIALALTSEDMLDIFDLAGITITKGELGALLRKEGQKNYKPCGDRFARNFLKGLTLKFRDDVD</sequence>
<evidence type="ECO:0000313" key="2">
    <source>
        <dbReference type="Proteomes" id="UP000031950"/>
    </source>
</evidence>
<evidence type="ECO:0008006" key="3">
    <source>
        <dbReference type="Google" id="ProtNLM"/>
    </source>
</evidence>
<dbReference type="Proteomes" id="UP000031950">
    <property type="component" value="Unassembled WGS sequence"/>
</dbReference>
<dbReference type="RefSeq" id="WP_041123294.1">
    <property type="nucleotide sequence ID" value="NZ_JXRQ01000025.1"/>
</dbReference>
<protein>
    <recommendedName>
        <fullName evidence="3">Cytoplasmic protein</fullName>
    </recommendedName>
</protein>
<accession>A0A0C2VCI4</accession>
<dbReference type="PANTHER" id="PTHR37805:SF1">
    <property type="entry name" value="CYTOPLASMIC PROTEIN"/>
    <property type="match status" value="1"/>
</dbReference>
<dbReference type="PANTHER" id="PTHR37805">
    <property type="entry name" value="CYTOPLASMIC PROTEIN-RELATED"/>
    <property type="match status" value="1"/>
</dbReference>
<organism evidence="1 2">
    <name type="scientific">Jeotgalibacillus alimentarius</name>
    <dbReference type="NCBI Taxonomy" id="135826"/>
    <lineage>
        <taxon>Bacteria</taxon>
        <taxon>Bacillati</taxon>
        <taxon>Bacillota</taxon>
        <taxon>Bacilli</taxon>
        <taxon>Bacillales</taxon>
        <taxon>Caryophanaceae</taxon>
        <taxon>Jeotgalibacillus</taxon>
    </lineage>
</organism>
<reference evidence="1 2" key="1">
    <citation type="submission" date="2015-01" db="EMBL/GenBank/DDBJ databases">
        <title>Genome sequence of Jeotgalibacillus alimentarius.</title>
        <authorList>
            <person name="Goh K.M."/>
            <person name="Chan K.-G."/>
            <person name="Yaakop A.S."/>
            <person name="Ee R."/>
            <person name="Gan H.M."/>
            <person name="Chan C.S."/>
        </authorList>
    </citation>
    <scope>NUCLEOTIDE SEQUENCE [LARGE SCALE GENOMIC DNA]</scope>
    <source>
        <strain evidence="1 2">YKJ-13</strain>
    </source>
</reference>